<feature type="non-terminal residue" evidence="1">
    <location>
        <position position="169"/>
    </location>
</feature>
<dbReference type="OrthoDB" id="6510671at2759"/>
<name>A0A7R9R178_9ACAR</name>
<dbReference type="AlphaFoldDB" id="A0A7R9R178"/>
<sequence length="169" mass="18926">QLTGFIAETWRSFYQFLNKAGTERPSEERDYCTTTSVGTDYKSATIETSTDLFFMLDNMPAKGEGFDEEIKMVTNIVRQLNLGRNAGSVTVLVNSQMQNNIDLVDDNGIQINTPMYAIAYNTTSSQCASCRTAWFDNSQTKISDRPLLMELINRTLMEFDAPSESLAGI</sequence>
<evidence type="ECO:0000313" key="2">
    <source>
        <dbReference type="Proteomes" id="UP000728032"/>
    </source>
</evidence>
<reference evidence="1" key="1">
    <citation type="submission" date="2020-11" db="EMBL/GenBank/DDBJ databases">
        <authorList>
            <person name="Tran Van P."/>
        </authorList>
    </citation>
    <scope>NUCLEOTIDE SEQUENCE</scope>
</reference>
<feature type="non-terminal residue" evidence="1">
    <location>
        <position position="1"/>
    </location>
</feature>
<dbReference type="EMBL" id="CAJPVJ010050811">
    <property type="protein sequence ID" value="CAG2183092.1"/>
    <property type="molecule type" value="Genomic_DNA"/>
</dbReference>
<dbReference type="EMBL" id="OC965636">
    <property type="protein sequence ID" value="CAD7665961.1"/>
    <property type="molecule type" value="Genomic_DNA"/>
</dbReference>
<organism evidence="1">
    <name type="scientific">Oppiella nova</name>
    <dbReference type="NCBI Taxonomy" id="334625"/>
    <lineage>
        <taxon>Eukaryota</taxon>
        <taxon>Metazoa</taxon>
        <taxon>Ecdysozoa</taxon>
        <taxon>Arthropoda</taxon>
        <taxon>Chelicerata</taxon>
        <taxon>Arachnida</taxon>
        <taxon>Acari</taxon>
        <taxon>Acariformes</taxon>
        <taxon>Sarcoptiformes</taxon>
        <taxon>Oribatida</taxon>
        <taxon>Brachypylina</taxon>
        <taxon>Oppioidea</taxon>
        <taxon>Oppiidae</taxon>
        <taxon>Oppiella</taxon>
    </lineage>
</organism>
<protein>
    <submittedName>
        <fullName evidence="1">Uncharacterized protein</fullName>
    </submittedName>
</protein>
<accession>A0A7R9R178</accession>
<gene>
    <name evidence="1" type="ORF">ONB1V03_LOCUS22513</name>
</gene>
<keyword evidence="2" id="KW-1185">Reference proteome</keyword>
<dbReference type="Proteomes" id="UP000728032">
    <property type="component" value="Unassembled WGS sequence"/>
</dbReference>
<evidence type="ECO:0000313" key="1">
    <source>
        <dbReference type="EMBL" id="CAD7665961.1"/>
    </source>
</evidence>
<proteinExistence type="predicted"/>